<feature type="signal peptide" evidence="1">
    <location>
        <begin position="1"/>
        <end position="16"/>
    </location>
</feature>
<evidence type="ECO:0000313" key="3">
    <source>
        <dbReference type="Proteomes" id="UP001142055"/>
    </source>
</evidence>
<organism evidence="2 3">
    <name type="scientific">Blomia tropicalis</name>
    <name type="common">Mite</name>
    <dbReference type="NCBI Taxonomy" id="40697"/>
    <lineage>
        <taxon>Eukaryota</taxon>
        <taxon>Metazoa</taxon>
        <taxon>Ecdysozoa</taxon>
        <taxon>Arthropoda</taxon>
        <taxon>Chelicerata</taxon>
        <taxon>Arachnida</taxon>
        <taxon>Acari</taxon>
        <taxon>Acariformes</taxon>
        <taxon>Sarcoptiformes</taxon>
        <taxon>Astigmata</taxon>
        <taxon>Glycyphagoidea</taxon>
        <taxon>Echimyopodidae</taxon>
        <taxon>Blomia</taxon>
    </lineage>
</organism>
<keyword evidence="3" id="KW-1185">Reference proteome</keyword>
<protein>
    <recommendedName>
        <fullName evidence="4">Golgi apparatus protein 1</fullName>
    </recommendedName>
</protein>
<proteinExistence type="predicted"/>
<keyword evidence="1" id="KW-0732">Signal</keyword>
<comment type="caution">
    <text evidence="2">The sequence shown here is derived from an EMBL/GenBank/DDBJ whole genome shotgun (WGS) entry which is preliminary data.</text>
</comment>
<accession>A0A9Q0M7Z1</accession>
<dbReference type="AlphaFoldDB" id="A0A9Q0M7Z1"/>
<dbReference type="Proteomes" id="UP001142055">
    <property type="component" value="Chromosome 2"/>
</dbReference>
<evidence type="ECO:0000313" key="2">
    <source>
        <dbReference type="EMBL" id="KAJ6220243.1"/>
    </source>
</evidence>
<evidence type="ECO:0008006" key="4">
    <source>
        <dbReference type="Google" id="ProtNLM"/>
    </source>
</evidence>
<dbReference type="EMBL" id="JAPWDV010000002">
    <property type="protein sequence ID" value="KAJ6220243.1"/>
    <property type="molecule type" value="Genomic_DNA"/>
</dbReference>
<evidence type="ECO:0000256" key="1">
    <source>
        <dbReference type="SAM" id="SignalP"/>
    </source>
</evidence>
<gene>
    <name evidence="2" type="ORF">RDWZM_006055</name>
</gene>
<reference evidence="2" key="1">
    <citation type="submission" date="2022-12" db="EMBL/GenBank/DDBJ databases">
        <title>Genome assemblies of Blomia tropicalis.</title>
        <authorList>
            <person name="Cui Y."/>
        </authorList>
    </citation>
    <scope>NUCLEOTIDE SEQUENCE</scope>
    <source>
        <tissue evidence="2">Adult mites</tissue>
    </source>
</reference>
<sequence length="671" mass="79453">MVRFIIFLLFIASVHSESKPKWFEEKITEICSYSLKNGTDLVMSKTMDELCSIYKLINVTNLSERNLIMNCLLDDQWNNSDYICEKWWIEPNHTTTEITTKNELGLYQFAKLIKSVINQSEKCLYELFHNNSETCKLSTKYNDTILISFQSVIYQKLFERDLLDQQLVDHCFLYHQFDEFHECVGVSNGTHLNGFTMSKARQTRIRFLWKVYQDNMFRCIKHFDDRNCIEKFDIKKVCKHSSNQDCIQVMMCKYTSSWKTMPDHICYFISRTNKFIPKTVCNKEKKGCIQVIFCKYTNSLQTTQGHICQMNTDDGTYISPRIQKMQQDFDALEKNQKLEDCFNFHQGTEDGICEKIETKSLITDICLYAQNKESNLEKRDYMNKSCTLYNLMNTTDPSERMLIILCLIDDEYLNSEYICHKWWNESLILTKNNLSEKERGYYQFASIAKSAIKQAEQCLYGLVDKESESCQSFNNSEKIILTLFHKIIYKKLFQRDVQDQKLIEHCFIHHQLNEHYKCIGISDATHMKGFTMSDERRNRIIGLWSNMNKCLKHFDNKTCLARLGPTNACADGTKEQCIQMMKCKYSRSWLSDPLDLCHVIIRNKVFDKTIHHPEVRNLIHNFVKWLDNEDIEDCTNFHKNLDDGICKKVKRKEIIKKMQKKFYNCRLSFIN</sequence>
<name>A0A9Q0M7Z1_BLOTA</name>
<feature type="chain" id="PRO_5040261604" description="Golgi apparatus protein 1" evidence="1">
    <location>
        <begin position="17"/>
        <end position="671"/>
    </location>
</feature>